<dbReference type="AlphaFoldDB" id="A0A6S6RSB4"/>
<keyword evidence="2" id="KW-1185">Reference proteome</keyword>
<proteinExistence type="predicted"/>
<sequence>MKKDFPINKIKSKEIYFFIDKRNKNKLNSMLFITKRKKIKMIYKDFTKLNIDIYIIKYKNIKKTLYKVDIKKNIIKLNKKYIFKLKVVKKYILLNKSSCENKKDYE</sequence>
<protein>
    <submittedName>
        <fullName evidence="1">Uncharacterized protein</fullName>
    </submittedName>
</protein>
<reference evidence="1 2" key="1">
    <citation type="submission" date="2019-12" db="EMBL/GenBank/DDBJ databases">
        <authorList>
            <person name="Santos-Garcia D."/>
            <person name="Santos-Garcia D."/>
            <person name="Santos-Garcia D."/>
        </authorList>
    </citation>
    <scope>NUCLEOTIDE SEQUENCE [LARGE SCALE GENOMIC DNA]</scope>
    <source>
        <strain evidence="1">PeMo</strain>
    </source>
</reference>
<gene>
    <name evidence="1" type="ORF">PEMO_0190</name>
</gene>
<accession>A0A6S6RSB4</accession>
<dbReference type="Proteomes" id="UP000510842">
    <property type="component" value="Chromosome"/>
</dbReference>
<name>A0A6S6RSB4_9GAMM</name>
<dbReference type="RefSeq" id="WP_180824853.1">
    <property type="nucleotide sequence ID" value="NZ_LR744089.1"/>
</dbReference>
<organism evidence="1 2">
    <name type="scientific">Candidatus Portiera aleyrodidarum</name>
    <name type="common">primary endosymbiont of Bemisia tabaci</name>
    <dbReference type="NCBI Taxonomy" id="91844"/>
    <lineage>
        <taxon>Bacteria</taxon>
        <taxon>Pseudomonadati</taxon>
        <taxon>Pseudomonadota</taxon>
        <taxon>Gammaproteobacteria</taxon>
        <taxon>Candidatus Johnevansiales</taxon>
        <taxon>Candidatus Johnevansiaceae</taxon>
        <taxon>Candidatus Portiera</taxon>
    </lineage>
</organism>
<dbReference type="EMBL" id="LR744089">
    <property type="protein sequence ID" value="CAA3707086.1"/>
    <property type="molecule type" value="Genomic_DNA"/>
</dbReference>
<evidence type="ECO:0000313" key="1">
    <source>
        <dbReference type="EMBL" id="CAA3707086.1"/>
    </source>
</evidence>
<evidence type="ECO:0000313" key="2">
    <source>
        <dbReference type="Proteomes" id="UP000510842"/>
    </source>
</evidence>